<proteinExistence type="predicted"/>
<dbReference type="AlphaFoldDB" id="A0A8K0KNL9"/>
<dbReference type="EMBL" id="KZ309191">
    <property type="protein sequence ID" value="KAG8237608.1"/>
    <property type="molecule type" value="Genomic_DNA"/>
</dbReference>
<dbReference type="GO" id="GO:0006884">
    <property type="term" value="P:cell volume homeostasis"/>
    <property type="evidence" value="ECO:0007669"/>
    <property type="project" value="TreeGrafter"/>
</dbReference>
<dbReference type="GO" id="GO:0015379">
    <property type="term" value="F:potassium:chloride symporter activity"/>
    <property type="evidence" value="ECO:0007669"/>
    <property type="project" value="TreeGrafter"/>
</dbReference>
<dbReference type="GO" id="GO:0005886">
    <property type="term" value="C:plasma membrane"/>
    <property type="evidence" value="ECO:0007669"/>
    <property type="project" value="TreeGrafter"/>
</dbReference>
<gene>
    <name evidence="7" type="ORF">J437_LFUL012407</name>
</gene>
<dbReference type="OrthoDB" id="2020542at2759"/>
<evidence type="ECO:0000256" key="2">
    <source>
        <dbReference type="ARBA" id="ARBA00022692"/>
    </source>
</evidence>
<evidence type="ECO:0000256" key="1">
    <source>
        <dbReference type="ARBA" id="ARBA00004141"/>
    </source>
</evidence>
<dbReference type="Gene3D" id="1.20.1740.10">
    <property type="entry name" value="Amino acid/polyamine transporter I"/>
    <property type="match status" value="1"/>
</dbReference>
<organism evidence="7 8">
    <name type="scientific">Ladona fulva</name>
    <name type="common">Scarce chaser dragonfly</name>
    <name type="synonym">Libellula fulva</name>
    <dbReference type="NCBI Taxonomy" id="123851"/>
    <lineage>
        <taxon>Eukaryota</taxon>
        <taxon>Metazoa</taxon>
        <taxon>Ecdysozoa</taxon>
        <taxon>Arthropoda</taxon>
        <taxon>Hexapoda</taxon>
        <taxon>Insecta</taxon>
        <taxon>Pterygota</taxon>
        <taxon>Palaeoptera</taxon>
        <taxon>Odonata</taxon>
        <taxon>Epiprocta</taxon>
        <taxon>Anisoptera</taxon>
        <taxon>Libelluloidea</taxon>
        <taxon>Libellulidae</taxon>
        <taxon>Ladona</taxon>
    </lineage>
</organism>
<keyword evidence="8" id="KW-1185">Reference proteome</keyword>
<comment type="subcellular location">
    <subcellularLocation>
        <location evidence="1">Membrane</location>
        <topology evidence="1">Multi-pass membrane protein</topology>
    </subcellularLocation>
</comment>
<dbReference type="InterPro" id="IPR004841">
    <property type="entry name" value="AA-permease/SLC12A_dom"/>
</dbReference>
<feature type="transmembrane region" description="Helical" evidence="5">
    <location>
        <begin position="27"/>
        <end position="44"/>
    </location>
</feature>
<dbReference type="InterPro" id="IPR004842">
    <property type="entry name" value="SLC12A_fam"/>
</dbReference>
<accession>A0A8K0KNL9</accession>
<evidence type="ECO:0000256" key="4">
    <source>
        <dbReference type="ARBA" id="ARBA00023136"/>
    </source>
</evidence>
<keyword evidence="3 5" id="KW-1133">Transmembrane helix</keyword>
<dbReference type="PANTHER" id="PTHR11827">
    <property type="entry name" value="SOLUTE CARRIER FAMILY 12, CATION COTRANSPORTERS"/>
    <property type="match status" value="1"/>
</dbReference>
<protein>
    <recommendedName>
        <fullName evidence="6">Amino acid permease/ SLC12A domain-containing protein</fullName>
    </recommendedName>
</protein>
<keyword evidence="4 5" id="KW-0472">Membrane</keyword>
<name>A0A8K0KNL9_LADFU</name>
<feature type="domain" description="Amino acid permease/ SLC12A" evidence="6">
    <location>
        <begin position="3"/>
        <end position="109"/>
    </location>
</feature>
<evidence type="ECO:0000313" key="8">
    <source>
        <dbReference type="Proteomes" id="UP000792457"/>
    </source>
</evidence>
<dbReference type="Pfam" id="PF00324">
    <property type="entry name" value="AA_permease"/>
    <property type="match status" value="1"/>
</dbReference>
<reference evidence="7" key="2">
    <citation type="submission" date="2017-10" db="EMBL/GenBank/DDBJ databases">
        <title>Ladona fulva Genome sequencing and assembly.</title>
        <authorList>
            <person name="Murali S."/>
            <person name="Richards S."/>
            <person name="Bandaranaike D."/>
            <person name="Bellair M."/>
            <person name="Blankenburg K."/>
            <person name="Chao H."/>
            <person name="Dinh H."/>
            <person name="Doddapaneni H."/>
            <person name="Dugan-Rocha S."/>
            <person name="Elkadiri S."/>
            <person name="Gnanaolivu R."/>
            <person name="Hernandez B."/>
            <person name="Skinner E."/>
            <person name="Javaid M."/>
            <person name="Lee S."/>
            <person name="Li M."/>
            <person name="Ming W."/>
            <person name="Munidasa M."/>
            <person name="Muniz J."/>
            <person name="Nguyen L."/>
            <person name="Hughes D."/>
            <person name="Osuji N."/>
            <person name="Pu L.-L."/>
            <person name="Puazo M."/>
            <person name="Qu C."/>
            <person name="Quiroz J."/>
            <person name="Raj R."/>
            <person name="Weissenberger G."/>
            <person name="Xin Y."/>
            <person name="Zou X."/>
            <person name="Han Y."/>
            <person name="Worley K."/>
            <person name="Muzny D."/>
            <person name="Gibbs R."/>
        </authorList>
    </citation>
    <scope>NUCLEOTIDE SEQUENCE</scope>
    <source>
        <strain evidence="7">Sampled in the wild</strain>
    </source>
</reference>
<sequence>MCYGFVNLACALQTLLRTPNWRPRFKYYHWSLSFIGLTLCIAVMFMTSWYYALLAMGMAGCIYKYIEYRGAEKEWGDGIRGLALSAARYSLLRLEEGPPHTKNWRPQILILAKVATVNNSPAPKHRRLFAFASQLKAGKGLTVCVSVLEGDLVRDVVSSEKTAVRQMLRRTMDEERVKGFVDVLAAKSIPDGICHLDCMYTYIPTHIYKYIHNISTSNIEIRHQNIEYIQQEKIGSLNVHHVLMYKVHYYNVLSSKKCINIQFARDVTTQGNAKKSCGRNLLDRFLVEFYKQAFVCFSAVREVDHLTFFHIEI</sequence>
<reference evidence="7" key="1">
    <citation type="submission" date="2013-04" db="EMBL/GenBank/DDBJ databases">
        <authorList>
            <person name="Qu J."/>
            <person name="Murali S.C."/>
            <person name="Bandaranaike D."/>
            <person name="Bellair M."/>
            <person name="Blankenburg K."/>
            <person name="Chao H."/>
            <person name="Dinh H."/>
            <person name="Doddapaneni H."/>
            <person name="Downs B."/>
            <person name="Dugan-Rocha S."/>
            <person name="Elkadiri S."/>
            <person name="Gnanaolivu R.D."/>
            <person name="Hernandez B."/>
            <person name="Javaid M."/>
            <person name="Jayaseelan J.C."/>
            <person name="Lee S."/>
            <person name="Li M."/>
            <person name="Ming W."/>
            <person name="Munidasa M."/>
            <person name="Muniz J."/>
            <person name="Nguyen L."/>
            <person name="Ongeri F."/>
            <person name="Osuji N."/>
            <person name="Pu L.-L."/>
            <person name="Puazo M."/>
            <person name="Qu C."/>
            <person name="Quiroz J."/>
            <person name="Raj R."/>
            <person name="Weissenberger G."/>
            <person name="Xin Y."/>
            <person name="Zou X."/>
            <person name="Han Y."/>
            <person name="Richards S."/>
            <person name="Worley K."/>
            <person name="Muzny D."/>
            <person name="Gibbs R."/>
        </authorList>
    </citation>
    <scope>NUCLEOTIDE SEQUENCE</scope>
    <source>
        <strain evidence="7">Sampled in the wild</strain>
    </source>
</reference>
<evidence type="ECO:0000256" key="3">
    <source>
        <dbReference type="ARBA" id="ARBA00022989"/>
    </source>
</evidence>
<dbReference type="GO" id="GO:0007268">
    <property type="term" value="P:chemical synaptic transmission"/>
    <property type="evidence" value="ECO:0007669"/>
    <property type="project" value="TreeGrafter"/>
</dbReference>
<evidence type="ECO:0000256" key="5">
    <source>
        <dbReference type="SAM" id="Phobius"/>
    </source>
</evidence>
<comment type="caution">
    <text evidence="7">The sequence shown here is derived from an EMBL/GenBank/DDBJ whole genome shotgun (WGS) entry which is preliminary data.</text>
</comment>
<dbReference type="GO" id="GO:0055075">
    <property type="term" value="P:potassium ion homeostasis"/>
    <property type="evidence" value="ECO:0007669"/>
    <property type="project" value="TreeGrafter"/>
</dbReference>
<evidence type="ECO:0000259" key="6">
    <source>
        <dbReference type="Pfam" id="PF00324"/>
    </source>
</evidence>
<keyword evidence="2 5" id="KW-0812">Transmembrane</keyword>
<dbReference type="Proteomes" id="UP000792457">
    <property type="component" value="Unassembled WGS sequence"/>
</dbReference>
<dbReference type="GO" id="GO:0045202">
    <property type="term" value="C:synapse"/>
    <property type="evidence" value="ECO:0007669"/>
    <property type="project" value="GOC"/>
</dbReference>
<evidence type="ECO:0000313" key="7">
    <source>
        <dbReference type="EMBL" id="KAG8237608.1"/>
    </source>
</evidence>
<dbReference type="GO" id="GO:0055064">
    <property type="term" value="P:chloride ion homeostasis"/>
    <property type="evidence" value="ECO:0007669"/>
    <property type="project" value="TreeGrafter"/>
</dbReference>
<dbReference type="PANTHER" id="PTHR11827:SF73">
    <property type="entry name" value="KAZACHOC, ISOFORM G"/>
    <property type="match status" value="1"/>
</dbReference>
<dbReference type="GO" id="GO:1990573">
    <property type="term" value="P:potassium ion import across plasma membrane"/>
    <property type="evidence" value="ECO:0007669"/>
    <property type="project" value="TreeGrafter"/>
</dbReference>